<dbReference type="OrthoDB" id="21095at2759"/>
<protein>
    <submittedName>
        <fullName evidence="1">Uncharacterized protein</fullName>
    </submittedName>
</protein>
<name>A0A0D7AAI5_9AGAR</name>
<reference evidence="1 2" key="1">
    <citation type="journal article" date="2015" name="Fungal Genet. Biol.">
        <title>Evolution of novel wood decay mechanisms in Agaricales revealed by the genome sequences of Fistulina hepatica and Cylindrobasidium torrendii.</title>
        <authorList>
            <person name="Floudas D."/>
            <person name="Held B.W."/>
            <person name="Riley R."/>
            <person name="Nagy L.G."/>
            <person name="Koehler G."/>
            <person name="Ransdell A.S."/>
            <person name="Younus H."/>
            <person name="Chow J."/>
            <person name="Chiniquy J."/>
            <person name="Lipzen A."/>
            <person name="Tritt A."/>
            <person name="Sun H."/>
            <person name="Haridas S."/>
            <person name="LaButti K."/>
            <person name="Ohm R.A."/>
            <person name="Kues U."/>
            <person name="Blanchette R.A."/>
            <person name="Grigoriev I.V."/>
            <person name="Minto R.E."/>
            <person name="Hibbett D.S."/>
        </authorList>
    </citation>
    <scope>NUCLEOTIDE SEQUENCE [LARGE SCALE GENOMIC DNA]</scope>
    <source>
        <strain evidence="1 2">ATCC 64428</strain>
    </source>
</reference>
<dbReference type="InterPro" id="IPR036315">
    <property type="entry name" value="BRCA2_hlx_sf"/>
</dbReference>
<proteinExistence type="predicted"/>
<organism evidence="1 2">
    <name type="scientific">Fistulina hepatica ATCC 64428</name>
    <dbReference type="NCBI Taxonomy" id="1128425"/>
    <lineage>
        <taxon>Eukaryota</taxon>
        <taxon>Fungi</taxon>
        <taxon>Dikarya</taxon>
        <taxon>Basidiomycota</taxon>
        <taxon>Agaricomycotina</taxon>
        <taxon>Agaricomycetes</taxon>
        <taxon>Agaricomycetidae</taxon>
        <taxon>Agaricales</taxon>
        <taxon>Fistulinaceae</taxon>
        <taxon>Fistulina</taxon>
    </lineage>
</organism>
<dbReference type="AlphaFoldDB" id="A0A0D7AAI5"/>
<dbReference type="SUPFAM" id="SSF81872">
    <property type="entry name" value="BRCA2 helical domain"/>
    <property type="match status" value="1"/>
</dbReference>
<dbReference type="GO" id="GO:0000724">
    <property type="term" value="P:double-strand break repair via homologous recombination"/>
    <property type="evidence" value="ECO:0007669"/>
    <property type="project" value="InterPro"/>
</dbReference>
<keyword evidence="2" id="KW-1185">Reference proteome</keyword>
<dbReference type="GO" id="GO:0006355">
    <property type="term" value="P:regulation of DNA-templated transcription"/>
    <property type="evidence" value="ECO:0007669"/>
    <property type="project" value="TreeGrafter"/>
</dbReference>
<dbReference type="Proteomes" id="UP000054144">
    <property type="component" value="Unassembled WGS sequence"/>
</dbReference>
<accession>A0A0D7AAI5</accession>
<dbReference type="InterPro" id="IPR015525">
    <property type="entry name" value="BRCA2"/>
</dbReference>
<dbReference type="PANTHER" id="PTHR11289:SF0">
    <property type="entry name" value="BREAST CANCER TYPE 2 SUSCEPTIBILITY PROTEIN"/>
    <property type="match status" value="1"/>
</dbReference>
<sequence length="276" mass="31010">MPAWFAPPRNTCRLLSTNGRHTQMIYEDMYAEAAAADSSSHSAWMSSFDGGPQHLLSKPMEPSLAYAKDALELEEYGMHAGELLQITPTTASYYYFYCPDPDLGGPPVLLSTTQAFEALLTCGCHSLLTKSWVDNHWALIVCKLARHIALDLWDGQIGRWSFKTVVDQLCYRFECEINQARRPALRLITTRDATPAVPIVSNVTWGEPGCDAGLEHLLEHLLDCYGRIAVIRIGIVPEQSTNHRCILKIGLSQRLVSNHRIPTFSLDLNRPVFHWD</sequence>
<dbReference type="EMBL" id="KN881920">
    <property type="protein sequence ID" value="KIY47828.1"/>
    <property type="molecule type" value="Genomic_DNA"/>
</dbReference>
<evidence type="ECO:0000313" key="1">
    <source>
        <dbReference type="EMBL" id="KIY47828.1"/>
    </source>
</evidence>
<dbReference type="PANTHER" id="PTHR11289">
    <property type="entry name" value="BREAST CANCER TYPE 2 SUSCEPTIBILITY PROTEIN BRCA2"/>
    <property type="match status" value="1"/>
</dbReference>
<gene>
    <name evidence="1" type="ORF">FISHEDRAFT_74270</name>
</gene>
<evidence type="ECO:0000313" key="2">
    <source>
        <dbReference type="Proteomes" id="UP000054144"/>
    </source>
</evidence>